<sequence length="63" mass="7278">MLIVIFINRQEFSLLAKMVVMYIEKVPPTAVLRLDCYREGNQVKKRTLAKLSKLPDDIILSTI</sequence>
<evidence type="ECO:0000313" key="1">
    <source>
        <dbReference type="EMBL" id="MDT3673528.1"/>
    </source>
</evidence>
<name>A0ABU3HG48_9CHRO</name>
<evidence type="ECO:0008006" key="3">
    <source>
        <dbReference type="Google" id="ProtNLM"/>
    </source>
</evidence>
<reference evidence="1" key="1">
    <citation type="submission" date="2023-08" db="EMBL/GenBank/DDBJ databases">
        <authorList>
            <person name="Park H.-K."/>
            <person name="Kim I.-S."/>
        </authorList>
    </citation>
    <scope>NUCLEOTIDE SEQUENCE</scope>
    <source>
        <strain evidence="1">NRERC-220</strain>
    </source>
</reference>
<dbReference type="Proteomes" id="UP001180650">
    <property type="component" value="Unassembled WGS sequence"/>
</dbReference>
<proteinExistence type="predicted"/>
<organism evidence="1 2">
    <name type="scientific">Microcystis wesenbergii NRERC-220</name>
    <dbReference type="NCBI Taxonomy" id="3068991"/>
    <lineage>
        <taxon>Bacteria</taxon>
        <taxon>Bacillati</taxon>
        <taxon>Cyanobacteriota</taxon>
        <taxon>Cyanophyceae</taxon>
        <taxon>Oscillatoriophycideae</taxon>
        <taxon>Chroococcales</taxon>
        <taxon>Microcystaceae</taxon>
        <taxon>Microcystis</taxon>
    </lineage>
</organism>
<evidence type="ECO:0000313" key="2">
    <source>
        <dbReference type="Proteomes" id="UP001180650"/>
    </source>
</evidence>
<dbReference type="EMBL" id="JAVSJA010000001">
    <property type="protein sequence ID" value="MDT3673528.1"/>
    <property type="molecule type" value="Genomic_DNA"/>
</dbReference>
<keyword evidence="2" id="KW-1185">Reference proteome</keyword>
<gene>
    <name evidence="1" type="ORF">RAM70_02895</name>
</gene>
<protein>
    <recommendedName>
        <fullName evidence="3">Transposase</fullName>
    </recommendedName>
</protein>
<comment type="caution">
    <text evidence="1">The sequence shown here is derived from an EMBL/GenBank/DDBJ whole genome shotgun (WGS) entry which is preliminary data.</text>
</comment>
<accession>A0ABU3HG48</accession>